<dbReference type="KEGG" id="ksc:CD178_00892"/>
<sequence>MHDPFVRKETSPRRFLLLQGLMGPFFRMVGIALRKSGHEVYKINFNGGDQLFWRLPHGIDYTGDGQHWPVFLEDVINRHQITDVMLFGDCRPMHKAAIEFCGERHIPVHVFEEGYIRPDWVTLEVDGVNGNSSLPRDPAWYRAEAARLPPAPVHNTVPSSFRRRALEAVAYNAADILTRWYFHKWNDYRPWHPWTEGIGWLKRLRNRKAAEILTQEIMQHITDSGHPYMLFPLQLDADAQVRLHSSFAGMEPAIRRVISSFAAHAPSDTVLLIKEHPLDNGVRDWRSLINDIAREHKVGDRVFYIETGDIALLVQKARGVVTINSTTGTLALACGVPVLAMGQAVYNIPDVTDQCDLDTFWVSPTPPDKATYDAFRRVLIDRCLIPGGFFSEQGLKQLIQGVLERISRSPAPERIASETVASGTPHFRLHLPTRKPSRASQPTVVTHDRV</sequence>
<accession>A0A347W9Z9</accession>
<dbReference type="Pfam" id="PF05159">
    <property type="entry name" value="Capsule_synth"/>
    <property type="match status" value="1"/>
</dbReference>
<protein>
    <submittedName>
        <fullName evidence="1">Capsule polysaccharide biosynthesis protein</fullName>
    </submittedName>
</protein>
<evidence type="ECO:0000313" key="2">
    <source>
        <dbReference type="Proteomes" id="UP000264120"/>
    </source>
</evidence>
<dbReference type="GO" id="GO:0015774">
    <property type="term" value="P:polysaccharide transport"/>
    <property type="evidence" value="ECO:0007669"/>
    <property type="project" value="InterPro"/>
</dbReference>
<gene>
    <name evidence="1" type="ORF">CD178_00892</name>
</gene>
<keyword evidence="2" id="KW-1185">Reference proteome</keyword>
<proteinExistence type="predicted"/>
<dbReference type="Proteomes" id="UP000264120">
    <property type="component" value="Chromosome"/>
</dbReference>
<dbReference type="AlphaFoldDB" id="A0A347W9Z9"/>
<dbReference type="InterPro" id="IPR007833">
    <property type="entry name" value="Capsule_polysaccharide_synth"/>
</dbReference>
<dbReference type="RefSeq" id="WP_174234085.1">
    <property type="nucleotide sequence ID" value="NZ_CP023036.1"/>
</dbReference>
<name>A0A347W9Z9_9PROT</name>
<dbReference type="GO" id="GO:0000271">
    <property type="term" value="P:polysaccharide biosynthetic process"/>
    <property type="evidence" value="ECO:0007669"/>
    <property type="project" value="InterPro"/>
</dbReference>
<organism evidence="1 2">
    <name type="scientific">Komagataeibacter saccharivorans</name>
    <dbReference type="NCBI Taxonomy" id="265959"/>
    <lineage>
        <taxon>Bacteria</taxon>
        <taxon>Pseudomonadati</taxon>
        <taxon>Pseudomonadota</taxon>
        <taxon>Alphaproteobacteria</taxon>
        <taxon>Acetobacterales</taxon>
        <taxon>Acetobacteraceae</taxon>
        <taxon>Komagataeibacter</taxon>
    </lineage>
</organism>
<dbReference type="CDD" id="cd16441">
    <property type="entry name" value="beta_Kdo_transferase_KpsS"/>
    <property type="match status" value="1"/>
</dbReference>
<reference evidence="1 2" key="1">
    <citation type="submission" date="2017-08" db="EMBL/GenBank/DDBJ databases">
        <title>Complete genome sequence of Gluconacetobacter saccharivorans CV1 isolated from Fermented Vinegar.</title>
        <authorList>
            <person name="Kim S.-Y."/>
        </authorList>
    </citation>
    <scope>NUCLEOTIDE SEQUENCE [LARGE SCALE GENOMIC DNA]</scope>
    <source>
        <strain evidence="1 2">CV1</strain>
    </source>
</reference>
<dbReference type="EMBL" id="CP023036">
    <property type="protein sequence ID" value="AXY21692.1"/>
    <property type="molecule type" value="Genomic_DNA"/>
</dbReference>
<evidence type="ECO:0000313" key="1">
    <source>
        <dbReference type="EMBL" id="AXY21692.1"/>
    </source>
</evidence>